<dbReference type="Proteomes" id="UP000736787">
    <property type="component" value="Unassembled WGS sequence"/>
</dbReference>
<dbReference type="PANTHER" id="PTHR33050">
    <property type="entry name" value="REVERSE TRANSCRIPTASE DOMAIN-CONTAINING PROTEIN"/>
    <property type="match status" value="1"/>
</dbReference>
<evidence type="ECO:0000313" key="2">
    <source>
        <dbReference type="EMBL" id="KAG2936895.1"/>
    </source>
</evidence>
<evidence type="ECO:0000313" key="4">
    <source>
        <dbReference type="EMBL" id="RAW32940.1"/>
    </source>
</evidence>
<dbReference type="EMBL" id="RCMI01000309">
    <property type="protein sequence ID" value="KAG2918390.1"/>
    <property type="molecule type" value="Genomic_DNA"/>
</dbReference>
<evidence type="ECO:0000313" key="5">
    <source>
        <dbReference type="Proteomes" id="UP000251314"/>
    </source>
</evidence>
<keyword evidence="5" id="KW-1185">Reference proteome</keyword>
<gene>
    <name evidence="4" type="ORF">PC110_g10704</name>
    <name evidence="1" type="ORF">PC115_g10445</name>
    <name evidence="2" type="ORF">PC117_g11923</name>
    <name evidence="3" type="ORF">PC129_g10777</name>
</gene>
<dbReference type="Proteomes" id="UP000760860">
    <property type="component" value="Unassembled WGS sequence"/>
</dbReference>
<name>A0A329S8N7_9STRA</name>
<dbReference type="AlphaFoldDB" id="A0A329S8N7"/>
<reference evidence="1" key="2">
    <citation type="submission" date="2018-10" db="EMBL/GenBank/DDBJ databases">
        <title>Effector identification in a new, highly contiguous assembly of the strawberry crown rot pathogen Phytophthora cactorum.</title>
        <authorList>
            <person name="Armitage A.D."/>
            <person name="Nellist C.F."/>
            <person name="Bates H."/>
            <person name="Vickerstaff R.J."/>
            <person name="Harrison R.J."/>
        </authorList>
    </citation>
    <scope>NUCLEOTIDE SEQUENCE</scope>
    <source>
        <strain evidence="1">4032</strain>
        <strain evidence="2">4040</strain>
        <strain evidence="3">P421</strain>
    </source>
</reference>
<evidence type="ECO:0000313" key="3">
    <source>
        <dbReference type="EMBL" id="KAG3218415.1"/>
    </source>
</evidence>
<organism evidence="4 5">
    <name type="scientific">Phytophthora cactorum</name>
    <dbReference type="NCBI Taxonomy" id="29920"/>
    <lineage>
        <taxon>Eukaryota</taxon>
        <taxon>Sar</taxon>
        <taxon>Stramenopiles</taxon>
        <taxon>Oomycota</taxon>
        <taxon>Peronosporomycetes</taxon>
        <taxon>Peronosporales</taxon>
        <taxon>Peronosporaceae</taxon>
        <taxon>Phytophthora</taxon>
    </lineage>
</organism>
<comment type="caution">
    <text evidence="4">The sequence shown here is derived from an EMBL/GenBank/DDBJ whole genome shotgun (WGS) entry which is preliminary data.</text>
</comment>
<dbReference type="EMBL" id="RCMV01000364">
    <property type="protein sequence ID" value="KAG3218415.1"/>
    <property type="molecule type" value="Genomic_DNA"/>
</dbReference>
<sequence>MWLFGGHDPALLPDLGISQSWGAFPITQSCRTIGPAARAQPRTTSGCVGVHPSSAADTPRAREVVRRQTASDYRSNKALILAARQHHCRGYGHLDALLQIAVEGVRVRLRRPLPKQASYPSNHPSASTCLGVLRANIRKEHALFHCIVVVTNIIDIWPELFISPFDVVDKGEGDPRGVRRVTHDLSFPKDNYVNANTDPSGLPWSAFEHCSSVVREILRCKRKDQGRDVMVGDIASAYRHACTHSECVYMFAWYIPGDNAIMIDMSATFGWTGSAGTYSTLGGAVAFTHGSAGDGHHPSGFYNYHLLDDHVNVAADVGSRCDDIERSLRHAMTPVMDPTAVNDQKLTSWSTHQKILGLIFDMKCGVMATPASEISKAQQLVTQVFHASSLSRFSFRPLLGTLRNVATCVRPAQAFLQRLRVGERNVYQCSQVRVSETMRADLLWWWHILSTSSLNGISLEYFDSLPEPDIIAVADATDAGACAQPKNWLSHTSSRQTNSS</sequence>
<dbReference type="Proteomes" id="UP000774804">
    <property type="component" value="Unassembled WGS sequence"/>
</dbReference>
<dbReference type="Proteomes" id="UP000251314">
    <property type="component" value="Unassembled WGS sequence"/>
</dbReference>
<proteinExistence type="predicted"/>
<dbReference type="VEuPathDB" id="FungiDB:PC110_g10704"/>
<evidence type="ECO:0000313" key="1">
    <source>
        <dbReference type="EMBL" id="KAG2918390.1"/>
    </source>
</evidence>
<reference evidence="4 5" key="1">
    <citation type="submission" date="2018-01" db="EMBL/GenBank/DDBJ databases">
        <title>Draft genome of the strawberry crown rot pathogen Phytophthora cactorum.</title>
        <authorList>
            <person name="Armitage A.D."/>
            <person name="Lysoe E."/>
            <person name="Nellist C.F."/>
            <person name="Harrison R.J."/>
            <person name="Brurberg M.B."/>
        </authorList>
    </citation>
    <scope>NUCLEOTIDE SEQUENCE [LARGE SCALE GENOMIC DNA]</scope>
    <source>
        <strain evidence="4 5">10300</strain>
    </source>
</reference>
<protein>
    <submittedName>
        <fullName evidence="4">Uncharacterized protein</fullName>
    </submittedName>
</protein>
<dbReference type="EMBL" id="MJFZ01000256">
    <property type="protein sequence ID" value="RAW32940.1"/>
    <property type="molecule type" value="Genomic_DNA"/>
</dbReference>
<dbReference type="EMBL" id="RCMK01000318">
    <property type="protein sequence ID" value="KAG2936895.1"/>
    <property type="molecule type" value="Genomic_DNA"/>
</dbReference>
<dbReference type="PANTHER" id="PTHR33050:SF7">
    <property type="entry name" value="RIBONUCLEASE H"/>
    <property type="match status" value="1"/>
</dbReference>
<accession>A0A329S8N7</accession>
<dbReference type="OrthoDB" id="126027at2759"/>
<dbReference type="InterPro" id="IPR052055">
    <property type="entry name" value="Hepadnavirus_pol/RT"/>
</dbReference>